<evidence type="ECO:0008006" key="4">
    <source>
        <dbReference type="Google" id="ProtNLM"/>
    </source>
</evidence>
<accession>A0ABM6Z543</accession>
<protein>
    <recommendedName>
        <fullName evidence="4">Excreted virulence factor EspC, type VII ESX diderm</fullName>
    </recommendedName>
</protein>
<feature type="region of interest" description="Disordered" evidence="1">
    <location>
        <begin position="1"/>
        <end position="39"/>
    </location>
</feature>
<dbReference type="EMBL" id="CP032514">
    <property type="protein sequence ID" value="AYD90463.1"/>
    <property type="molecule type" value="Genomic_DNA"/>
</dbReference>
<evidence type="ECO:0000256" key="1">
    <source>
        <dbReference type="SAM" id="MobiDB-lite"/>
    </source>
</evidence>
<evidence type="ECO:0000313" key="2">
    <source>
        <dbReference type="EMBL" id="AYD90463.1"/>
    </source>
</evidence>
<keyword evidence="3" id="KW-1185">Reference proteome</keyword>
<name>A0ABM6Z543_9ACTO</name>
<feature type="compositionally biased region" description="Low complexity" evidence="1">
    <location>
        <begin position="14"/>
        <end position="28"/>
    </location>
</feature>
<dbReference type="Proteomes" id="UP000273001">
    <property type="component" value="Chromosome"/>
</dbReference>
<organism evidence="2 3">
    <name type="scientific">Actinomyces lilanjuaniae</name>
    <dbReference type="NCBI Taxonomy" id="2321394"/>
    <lineage>
        <taxon>Bacteria</taxon>
        <taxon>Bacillati</taxon>
        <taxon>Actinomycetota</taxon>
        <taxon>Actinomycetes</taxon>
        <taxon>Actinomycetales</taxon>
        <taxon>Actinomycetaceae</taxon>
        <taxon>Actinomyces</taxon>
    </lineage>
</organism>
<proteinExistence type="predicted"/>
<evidence type="ECO:0000313" key="3">
    <source>
        <dbReference type="Proteomes" id="UP000273001"/>
    </source>
</evidence>
<gene>
    <name evidence="2" type="ORF">D5R93_11485</name>
</gene>
<sequence>MVPMADLSISPDTLSSAASKADAASEELSGADFPEVSGLDRSTGLVSQAVSALSSRTTSTATGLTNIASSLRRAGADFVEVDEVSAQGARQLEGGPY</sequence>
<reference evidence="2 3" key="1">
    <citation type="submission" date="2018-09" db="EMBL/GenBank/DDBJ databases">
        <authorList>
            <person name="Li J."/>
        </authorList>
    </citation>
    <scope>NUCLEOTIDE SEQUENCE [LARGE SCALE GENOMIC DNA]</scope>
    <source>
        <strain evidence="2 3">2129</strain>
    </source>
</reference>